<accession>A0A9E7GVT1</accession>
<evidence type="ECO:0000313" key="5">
    <source>
        <dbReference type="Proteomes" id="UP001055439"/>
    </source>
</evidence>
<evidence type="ECO:0000256" key="2">
    <source>
        <dbReference type="ARBA" id="ARBA00023239"/>
    </source>
</evidence>
<dbReference type="Gene3D" id="1.50.10.130">
    <property type="entry name" value="Terpene synthase, N-terminal domain"/>
    <property type="match status" value="1"/>
</dbReference>
<reference evidence="4" key="1">
    <citation type="submission" date="2022-05" db="EMBL/GenBank/DDBJ databases">
        <title>The Musa troglodytarum L. genome provides insights into the mechanism of non-climacteric behaviour and enrichment of carotenoids.</title>
        <authorList>
            <person name="Wang J."/>
        </authorList>
    </citation>
    <scope>NUCLEOTIDE SEQUENCE</scope>
    <source>
        <tissue evidence="4">Leaf</tissue>
    </source>
</reference>
<dbReference type="EMBL" id="CP097509">
    <property type="protein sequence ID" value="URE20053.1"/>
    <property type="molecule type" value="Genomic_DNA"/>
</dbReference>
<dbReference type="InterPro" id="IPR036965">
    <property type="entry name" value="Terpene_synth_N_sf"/>
</dbReference>
<name>A0A9E7GVT1_9LILI</name>
<evidence type="ECO:0000256" key="1">
    <source>
        <dbReference type="ARBA" id="ARBA00022842"/>
    </source>
</evidence>
<dbReference type="SUPFAM" id="SSF48239">
    <property type="entry name" value="Terpenoid cyclases/Protein prenyltransferases"/>
    <property type="match status" value="1"/>
</dbReference>
<organism evidence="4 5">
    <name type="scientific">Musa troglodytarum</name>
    <name type="common">fe'i banana</name>
    <dbReference type="NCBI Taxonomy" id="320322"/>
    <lineage>
        <taxon>Eukaryota</taxon>
        <taxon>Viridiplantae</taxon>
        <taxon>Streptophyta</taxon>
        <taxon>Embryophyta</taxon>
        <taxon>Tracheophyta</taxon>
        <taxon>Spermatophyta</taxon>
        <taxon>Magnoliopsida</taxon>
        <taxon>Liliopsida</taxon>
        <taxon>Zingiberales</taxon>
        <taxon>Musaceae</taxon>
        <taxon>Musa</taxon>
    </lineage>
</organism>
<dbReference type="InterPro" id="IPR008930">
    <property type="entry name" value="Terpenoid_cyclase/PrenylTrfase"/>
</dbReference>
<sequence length="173" mass="20007">MMEDNKDLLQVMQLLDAIRLLGVDYQFEKEKSEALSKVYDADFNNHGLYEVPLQFRLLRQHISCHHHLVHNAVVFNKFKDEQGSFMSSLRGDVKALLSQYNEAYLRIHGETILEEAITFARNRLTSVISDLKPPLSMAVSLALETSLCRRMRSCCQENTSPSTKRTQHEMMPY</sequence>
<keyword evidence="1" id="KW-0460">Magnesium</keyword>
<dbReference type="InterPro" id="IPR001906">
    <property type="entry name" value="Terpene_synth_N"/>
</dbReference>
<dbReference type="OrthoDB" id="1877784at2759"/>
<dbReference type="InterPro" id="IPR050148">
    <property type="entry name" value="Terpene_synthase-like"/>
</dbReference>
<keyword evidence="2" id="KW-0456">Lyase</keyword>
<proteinExistence type="predicted"/>
<dbReference type="GO" id="GO:0016114">
    <property type="term" value="P:terpenoid biosynthetic process"/>
    <property type="evidence" value="ECO:0007669"/>
    <property type="project" value="InterPro"/>
</dbReference>
<evidence type="ECO:0000259" key="3">
    <source>
        <dbReference type="Pfam" id="PF01397"/>
    </source>
</evidence>
<dbReference type="Proteomes" id="UP001055439">
    <property type="component" value="Chromosome 7"/>
</dbReference>
<feature type="domain" description="Terpene synthase N-terminal" evidence="3">
    <location>
        <begin position="5"/>
        <end position="143"/>
    </location>
</feature>
<gene>
    <name evidence="4" type="ORF">MUK42_35301</name>
</gene>
<dbReference type="Pfam" id="PF01397">
    <property type="entry name" value="Terpene_synth"/>
    <property type="match status" value="1"/>
</dbReference>
<dbReference type="GO" id="GO:0010333">
    <property type="term" value="F:terpene synthase activity"/>
    <property type="evidence" value="ECO:0007669"/>
    <property type="project" value="InterPro"/>
</dbReference>
<keyword evidence="5" id="KW-1185">Reference proteome</keyword>
<evidence type="ECO:0000313" key="4">
    <source>
        <dbReference type="EMBL" id="URE20053.1"/>
    </source>
</evidence>
<dbReference type="PANTHER" id="PTHR31225:SF93">
    <property type="entry name" value="ALPHA-HUMULENE_(-)-(E)-BETA-CARYOPHYLLENE SYNTHASE"/>
    <property type="match status" value="1"/>
</dbReference>
<protein>
    <recommendedName>
        <fullName evidence="3">Terpene synthase N-terminal domain-containing protein</fullName>
    </recommendedName>
</protein>
<dbReference type="PANTHER" id="PTHR31225">
    <property type="entry name" value="OS04G0344100 PROTEIN-RELATED"/>
    <property type="match status" value="1"/>
</dbReference>
<dbReference type="AlphaFoldDB" id="A0A9E7GVT1"/>